<keyword evidence="1 9" id="KW-1003">Cell membrane</keyword>
<evidence type="ECO:0000256" key="6">
    <source>
        <dbReference type="ARBA" id="ARBA00023136"/>
    </source>
</evidence>
<dbReference type="Proteomes" id="UP000830158">
    <property type="component" value="Chromosome"/>
</dbReference>
<dbReference type="Gene3D" id="3.40.50.300">
    <property type="entry name" value="P-loop containing nucleotide triphosphate hydrolases"/>
    <property type="match status" value="1"/>
</dbReference>
<feature type="domain" description="SRP54-type proteins GTP-binding" evidence="12">
    <location>
        <begin position="430"/>
        <end position="443"/>
    </location>
</feature>
<comment type="function">
    <text evidence="9">Involved in targeting and insertion of nascent membrane proteins into the cytoplasmic membrane. Acts as a receptor for the complex formed by the signal recognition particle (SRP) and the ribosome-nascent chain (RNC).</text>
</comment>
<evidence type="ECO:0000256" key="8">
    <source>
        <dbReference type="ARBA" id="ARBA00048027"/>
    </source>
</evidence>
<comment type="subunit">
    <text evidence="9">Part of the signal recognition particle protein translocation system, which is composed of SRP and FtsY.</text>
</comment>
<dbReference type="SMART" id="SM00382">
    <property type="entry name" value="AAA"/>
    <property type="match status" value="1"/>
</dbReference>
<dbReference type="PANTHER" id="PTHR43134:SF1">
    <property type="entry name" value="SIGNAL RECOGNITION PARTICLE RECEPTOR SUBUNIT ALPHA"/>
    <property type="match status" value="1"/>
</dbReference>
<evidence type="ECO:0000256" key="11">
    <source>
        <dbReference type="SAM" id="Phobius"/>
    </source>
</evidence>
<dbReference type="Pfam" id="PF02881">
    <property type="entry name" value="SRP54_N"/>
    <property type="match status" value="1"/>
</dbReference>
<feature type="binding site" evidence="9">
    <location>
        <begin position="265"/>
        <end position="272"/>
    </location>
    <ligand>
        <name>GTP</name>
        <dbReference type="ChEBI" id="CHEBI:37565"/>
    </ligand>
</feature>
<evidence type="ECO:0000256" key="10">
    <source>
        <dbReference type="SAM" id="MobiDB-lite"/>
    </source>
</evidence>
<accession>A0ABY4NT52</accession>
<protein>
    <recommendedName>
        <fullName evidence="9">Signal recognition particle receptor FtsY</fullName>
        <shortName evidence="9">SRP receptor</shortName>
        <ecNumber evidence="9">3.6.5.4</ecNumber>
    </recommendedName>
</protein>
<dbReference type="InterPro" id="IPR013822">
    <property type="entry name" value="Signal_recog_particl_SRP54_hlx"/>
</dbReference>
<keyword evidence="11" id="KW-0812">Transmembrane</keyword>
<dbReference type="InterPro" id="IPR003593">
    <property type="entry name" value="AAA+_ATPase"/>
</dbReference>
<organism evidence="13 14">
    <name type="scientific">Amycolatopsis thermalba</name>
    <dbReference type="NCBI Taxonomy" id="944492"/>
    <lineage>
        <taxon>Bacteria</taxon>
        <taxon>Bacillati</taxon>
        <taxon>Actinomycetota</taxon>
        <taxon>Actinomycetes</taxon>
        <taxon>Pseudonocardiales</taxon>
        <taxon>Pseudonocardiaceae</taxon>
        <taxon>Amycolatopsis</taxon>
    </lineage>
</organism>
<sequence>MAENLWFWIILVVVVLLAILLITGLVFARRRRISLTEAEPERETKPPRGGNYQAGGGIALAPGGQKTETVEPPEHPAGERTEVDGQPGVGDDASVPRDSPRRGIVDVGLPEAEAPAPETEVPAAPAPAPEVPAAREPEKAAVAVEEPEPVSGRIERLRGRLSKSRSMFGQSLLGLLGAGDLDEDSWQDVEDTLLMADLGAATTTEIVEALRTELTARAVRTSAEARTVLKTVLTDALHPDWDRSVRALAHTVDGAKQPAVVLVAGVNGTGKTTTTGKLARVLVAQGSEVLLGAADTFRAAAADQLQTWSERVGAEVVRGKEGADPASVAFDAVKRGVDAGVDAVLIDTAGRLHTKTGLMDELGKVKRVVEKQAKVDEVLLVLDATTGQNGLMQARVFREVVNVTGIVLTKLDGTAKGGIVFQVQRELGVPVKLVGLGEGPDDLAPFEPAAFVDALLG</sequence>
<keyword evidence="4 9" id="KW-0378">Hydrolase</keyword>
<dbReference type="Pfam" id="PF00448">
    <property type="entry name" value="SRP54"/>
    <property type="match status" value="1"/>
</dbReference>
<dbReference type="InterPro" id="IPR004390">
    <property type="entry name" value="SR_rcpt_FtsY"/>
</dbReference>
<evidence type="ECO:0000313" key="14">
    <source>
        <dbReference type="Proteomes" id="UP000830158"/>
    </source>
</evidence>
<dbReference type="EMBL" id="CP091196">
    <property type="protein sequence ID" value="UQS23227.1"/>
    <property type="molecule type" value="Genomic_DNA"/>
</dbReference>
<dbReference type="NCBIfam" id="TIGR00064">
    <property type="entry name" value="ftsY"/>
    <property type="match status" value="1"/>
</dbReference>
<dbReference type="InterPro" id="IPR027417">
    <property type="entry name" value="P-loop_NTPase"/>
</dbReference>
<dbReference type="InterPro" id="IPR036225">
    <property type="entry name" value="SRP/SRP_N"/>
</dbReference>
<dbReference type="EC" id="3.6.5.4" evidence="9"/>
<evidence type="ECO:0000256" key="9">
    <source>
        <dbReference type="HAMAP-Rule" id="MF_00920"/>
    </source>
</evidence>
<keyword evidence="11" id="KW-1133">Transmembrane helix</keyword>
<name>A0ABY4NT52_9PSEU</name>
<keyword evidence="14" id="KW-1185">Reference proteome</keyword>
<dbReference type="PROSITE" id="PS00300">
    <property type="entry name" value="SRP54"/>
    <property type="match status" value="1"/>
</dbReference>
<evidence type="ECO:0000256" key="3">
    <source>
        <dbReference type="ARBA" id="ARBA00022741"/>
    </source>
</evidence>
<dbReference type="HAMAP" id="MF_00920">
    <property type="entry name" value="FtsY"/>
    <property type="match status" value="1"/>
</dbReference>
<keyword evidence="3 9" id="KW-0547">Nucleotide-binding</keyword>
<dbReference type="PANTHER" id="PTHR43134">
    <property type="entry name" value="SIGNAL RECOGNITION PARTICLE RECEPTOR SUBUNIT ALPHA"/>
    <property type="match status" value="1"/>
</dbReference>
<evidence type="ECO:0000256" key="5">
    <source>
        <dbReference type="ARBA" id="ARBA00023134"/>
    </source>
</evidence>
<dbReference type="SMART" id="SM00963">
    <property type="entry name" value="SRP54_N"/>
    <property type="match status" value="1"/>
</dbReference>
<evidence type="ECO:0000256" key="1">
    <source>
        <dbReference type="ARBA" id="ARBA00022475"/>
    </source>
</evidence>
<proteinExistence type="inferred from homology"/>
<dbReference type="InterPro" id="IPR042101">
    <property type="entry name" value="SRP54_N_sf"/>
</dbReference>
<evidence type="ECO:0000256" key="7">
    <source>
        <dbReference type="ARBA" id="ARBA00023170"/>
    </source>
</evidence>
<evidence type="ECO:0000313" key="13">
    <source>
        <dbReference type="EMBL" id="UQS23227.1"/>
    </source>
</evidence>
<feature type="binding site" evidence="9">
    <location>
        <begin position="347"/>
        <end position="351"/>
    </location>
    <ligand>
        <name>GTP</name>
        <dbReference type="ChEBI" id="CHEBI:37565"/>
    </ligand>
</feature>
<comment type="catalytic activity">
    <reaction evidence="8 9">
        <text>GTP + H2O = GDP + phosphate + H(+)</text>
        <dbReference type="Rhea" id="RHEA:19669"/>
        <dbReference type="ChEBI" id="CHEBI:15377"/>
        <dbReference type="ChEBI" id="CHEBI:15378"/>
        <dbReference type="ChEBI" id="CHEBI:37565"/>
        <dbReference type="ChEBI" id="CHEBI:43474"/>
        <dbReference type="ChEBI" id="CHEBI:58189"/>
        <dbReference type="EC" id="3.6.5.4"/>
    </reaction>
</comment>
<keyword evidence="7 9" id="KW-0675">Receptor</keyword>
<feature type="region of interest" description="Disordered" evidence="10">
    <location>
        <begin position="38"/>
        <end position="147"/>
    </location>
</feature>
<dbReference type="SMART" id="SM00962">
    <property type="entry name" value="SRP54"/>
    <property type="match status" value="1"/>
</dbReference>
<evidence type="ECO:0000256" key="4">
    <source>
        <dbReference type="ARBA" id="ARBA00022801"/>
    </source>
</evidence>
<keyword evidence="6 9" id="KW-0472">Membrane</keyword>
<feature type="compositionally biased region" description="Basic and acidic residues" evidence="10">
    <location>
        <begin position="68"/>
        <end position="83"/>
    </location>
</feature>
<feature type="binding site" evidence="9">
    <location>
        <begin position="409"/>
        <end position="412"/>
    </location>
    <ligand>
        <name>GTP</name>
        <dbReference type="ChEBI" id="CHEBI:37565"/>
    </ligand>
</feature>
<gene>
    <name evidence="9 13" type="primary">ftsY</name>
    <name evidence="13" type="ORF">L1857_10570</name>
</gene>
<feature type="compositionally biased region" description="Low complexity" evidence="10">
    <location>
        <begin position="110"/>
        <end position="123"/>
    </location>
</feature>
<feature type="transmembrane region" description="Helical" evidence="11">
    <location>
        <begin position="6"/>
        <end position="28"/>
    </location>
</feature>
<evidence type="ECO:0000259" key="12">
    <source>
        <dbReference type="PROSITE" id="PS00300"/>
    </source>
</evidence>
<dbReference type="InterPro" id="IPR000897">
    <property type="entry name" value="SRP54_GTPase_dom"/>
</dbReference>
<evidence type="ECO:0000256" key="2">
    <source>
        <dbReference type="ARBA" id="ARBA00022490"/>
    </source>
</evidence>
<dbReference type="RefSeq" id="WP_116110829.1">
    <property type="nucleotide sequence ID" value="NZ_CP091196.1"/>
</dbReference>
<comment type="similarity">
    <text evidence="9">Belongs to the GTP-binding SRP family. FtsY subfamily.</text>
</comment>
<keyword evidence="2 9" id="KW-0963">Cytoplasm</keyword>
<dbReference type="Gene3D" id="1.20.120.140">
    <property type="entry name" value="Signal recognition particle SRP54, nucleotide-binding domain"/>
    <property type="match status" value="1"/>
</dbReference>
<comment type="subcellular location">
    <subcellularLocation>
        <location evidence="9">Cell membrane</location>
        <topology evidence="9">Peripheral membrane protein</topology>
        <orientation evidence="9">Cytoplasmic side</orientation>
    </subcellularLocation>
    <subcellularLocation>
        <location evidence="9">Cytoplasm</location>
    </subcellularLocation>
</comment>
<dbReference type="SUPFAM" id="SSF47364">
    <property type="entry name" value="Domain of the SRP/SRP receptor G-proteins"/>
    <property type="match status" value="1"/>
</dbReference>
<dbReference type="SUPFAM" id="SSF52540">
    <property type="entry name" value="P-loop containing nucleoside triphosphate hydrolases"/>
    <property type="match status" value="1"/>
</dbReference>
<feature type="compositionally biased region" description="Basic and acidic residues" evidence="10">
    <location>
        <begin position="94"/>
        <end position="104"/>
    </location>
</feature>
<keyword evidence="5 9" id="KW-0342">GTP-binding</keyword>
<reference evidence="13" key="1">
    <citation type="submission" date="2022-01" db="EMBL/GenBank/DDBJ databases">
        <title>PSI-footprinting approach for the identification of protein synthesis inhibitor producers.</title>
        <authorList>
            <person name="Handel F."/>
            <person name="Kulik A."/>
            <person name="Wex K.W."/>
            <person name="Berscheid A."/>
            <person name="Saur J.S."/>
            <person name="Winkler A."/>
            <person name="Wibberg D."/>
            <person name="Kalinowski J."/>
            <person name="Broetz-Oesterhelt H."/>
            <person name="Mast Y."/>
        </authorList>
    </citation>
    <scope>NUCLEOTIDE SEQUENCE</scope>
    <source>
        <strain evidence="13">KNN 49.3e</strain>
    </source>
</reference>